<dbReference type="PANTHER" id="PTHR23413">
    <property type="entry name" value="60S RIBOSOMAL PROTEIN L32 AND DNA-DIRECTED RNA POLYMERASE II, SUBUNIT N"/>
    <property type="match status" value="1"/>
</dbReference>
<feature type="domain" description="Helix-hairpin-helix DNA-binding motif class 1" evidence="7">
    <location>
        <begin position="47"/>
        <end position="66"/>
    </location>
</feature>
<accession>A0A0H4T493</accession>
<dbReference type="Pfam" id="PF01655">
    <property type="entry name" value="Ribosomal_L32e"/>
    <property type="match status" value="1"/>
</dbReference>
<evidence type="ECO:0000259" key="7">
    <source>
        <dbReference type="SMART" id="SM00278"/>
    </source>
</evidence>
<feature type="domain" description="Helix-hairpin-helix DNA-binding motif class 1" evidence="7">
    <location>
        <begin position="14"/>
        <end position="33"/>
    </location>
</feature>
<evidence type="ECO:0000313" key="8">
    <source>
        <dbReference type="EMBL" id="AKQ01212.1"/>
    </source>
</evidence>
<sequence length="219" mass="24644">MWNEVNNMEDDALKQLMELEGVGKAKAKSLYDAGFKDINSIKKASIDEIADIKGIGKKLASRIKTSADAIVIEEEKPVEKIETPQVTLTLDAETKRLLDVRKKQKSKKPHFRQTDSHKKKKLADYWRRPDGIHNKMRYGVKGKTPLVEAGYGSPSLVRGLHPSGFEEVIVNNPKEIESLNKGQAARIAHTVGARKRVLIEKRASELGLKILNPTRREEK</sequence>
<organism evidence="8">
    <name type="scientific">uncultured euryarchaeote Rifle_16ft_4_minimus_1523</name>
    <dbReference type="NCBI Taxonomy" id="1665189"/>
    <lineage>
        <taxon>Archaea</taxon>
        <taxon>Methanobacteriati</taxon>
        <taxon>Methanobacteriota</taxon>
        <taxon>environmental samples</taxon>
    </lineage>
</organism>
<dbReference type="InterPro" id="IPR010995">
    <property type="entry name" value="DNA_repair_Rad51/TF_NusA_a-hlx"/>
</dbReference>
<reference evidence="8" key="1">
    <citation type="journal article" date="2015" name="ISME J.">
        <title>Aquifer environment selects for microbial species cohorts in sediment and groundwater.</title>
        <authorList>
            <person name="Hug L.A."/>
            <person name="Thomas B.C."/>
            <person name="Brown C.T."/>
            <person name="Frischkorn K.R."/>
            <person name="Williams K.H."/>
            <person name="Tringe S.G."/>
            <person name="Banfield J.F."/>
        </authorList>
    </citation>
    <scope>NUCLEOTIDE SEQUENCE</scope>
</reference>
<dbReference type="Pfam" id="PF14520">
    <property type="entry name" value="HHH_5"/>
    <property type="match status" value="1"/>
</dbReference>
<dbReference type="GO" id="GO:0003735">
    <property type="term" value="F:structural constituent of ribosome"/>
    <property type="evidence" value="ECO:0007669"/>
    <property type="project" value="InterPro"/>
</dbReference>
<evidence type="ECO:0000256" key="3">
    <source>
        <dbReference type="ARBA" id="ARBA00023274"/>
    </source>
</evidence>
<dbReference type="InterPro" id="IPR003583">
    <property type="entry name" value="Hlx-hairpin-Hlx_DNA-bd_motif"/>
</dbReference>
<comment type="similarity">
    <text evidence="1 5">Belongs to the eukaryotic ribosomal protein eL32 family.</text>
</comment>
<dbReference type="SUPFAM" id="SSF52042">
    <property type="entry name" value="Ribosomal protein L32e"/>
    <property type="match status" value="1"/>
</dbReference>
<gene>
    <name evidence="5" type="primary">rpl32e</name>
</gene>
<protein>
    <recommendedName>
        <fullName evidence="4 5">Large ribosomal subunit protein eL32</fullName>
    </recommendedName>
</protein>
<evidence type="ECO:0000256" key="4">
    <source>
        <dbReference type="ARBA" id="ARBA00035229"/>
    </source>
</evidence>
<dbReference type="Gene3D" id="1.10.150.20">
    <property type="entry name" value="5' to 3' exonuclease, C-terminal subdomain"/>
    <property type="match status" value="1"/>
</dbReference>
<proteinExistence type="inferred from homology"/>
<dbReference type="SMART" id="SM00278">
    <property type="entry name" value="HhH1"/>
    <property type="match status" value="2"/>
</dbReference>
<dbReference type="GO" id="GO:0000166">
    <property type="term" value="F:nucleotide binding"/>
    <property type="evidence" value="ECO:0007669"/>
    <property type="project" value="InterPro"/>
</dbReference>
<keyword evidence="3 5" id="KW-0687">Ribonucleoprotein</keyword>
<evidence type="ECO:0000256" key="6">
    <source>
        <dbReference type="SAM" id="MobiDB-lite"/>
    </source>
</evidence>
<evidence type="ECO:0000256" key="2">
    <source>
        <dbReference type="ARBA" id="ARBA00022980"/>
    </source>
</evidence>
<dbReference type="InterPro" id="IPR001515">
    <property type="entry name" value="Ribosomal_eL32"/>
</dbReference>
<dbReference type="GO" id="GO:0006412">
    <property type="term" value="P:translation"/>
    <property type="evidence" value="ECO:0007669"/>
    <property type="project" value="UniProtKB-UniRule"/>
</dbReference>
<dbReference type="SMART" id="SM01393">
    <property type="entry name" value="Ribosomal_L32e"/>
    <property type="match status" value="1"/>
</dbReference>
<dbReference type="AlphaFoldDB" id="A0A0H4T493"/>
<dbReference type="HAMAP" id="MF_00810">
    <property type="entry name" value="Ribosomal_eL32"/>
    <property type="match status" value="1"/>
</dbReference>
<feature type="region of interest" description="Disordered" evidence="6">
    <location>
        <begin position="101"/>
        <end position="120"/>
    </location>
</feature>
<evidence type="ECO:0000256" key="1">
    <source>
        <dbReference type="ARBA" id="ARBA00008431"/>
    </source>
</evidence>
<dbReference type="CDD" id="cd00513">
    <property type="entry name" value="Ribosomal_L32_L32e"/>
    <property type="match status" value="1"/>
</dbReference>
<dbReference type="EMBL" id="KT006955">
    <property type="protein sequence ID" value="AKQ01212.1"/>
    <property type="molecule type" value="Genomic_DNA"/>
</dbReference>
<evidence type="ECO:0000256" key="5">
    <source>
        <dbReference type="HAMAP-Rule" id="MF_00810"/>
    </source>
</evidence>
<dbReference type="GO" id="GO:0022625">
    <property type="term" value="C:cytosolic large ribosomal subunit"/>
    <property type="evidence" value="ECO:0007669"/>
    <property type="project" value="TreeGrafter"/>
</dbReference>
<dbReference type="PANTHER" id="PTHR23413:SF1">
    <property type="entry name" value="RIBOSOMAL PROTEIN L32"/>
    <property type="match status" value="1"/>
</dbReference>
<dbReference type="GO" id="GO:0006281">
    <property type="term" value="P:DNA repair"/>
    <property type="evidence" value="ECO:0007669"/>
    <property type="project" value="InterPro"/>
</dbReference>
<dbReference type="InterPro" id="IPR036351">
    <property type="entry name" value="Ribosomal_eL32_sf"/>
</dbReference>
<dbReference type="GO" id="GO:0003677">
    <property type="term" value="F:DNA binding"/>
    <property type="evidence" value="ECO:0007669"/>
    <property type="project" value="InterPro"/>
</dbReference>
<dbReference type="NCBIfam" id="NF006332">
    <property type="entry name" value="PRK08562.1"/>
    <property type="match status" value="1"/>
</dbReference>
<keyword evidence="2 5" id="KW-0689">Ribosomal protein</keyword>
<feature type="compositionally biased region" description="Basic residues" evidence="6">
    <location>
        <begin position="102"/>
        <end position="111"/>
    </location>
</feature>
<name>A0A0H4T493_9EURY</name>
<dbReference type="InterPro" id="IPR023654">
    <property type="entry name" value="Ribosomal_eL32_arc"/>
</dbReference>
<dbReference type="SUPFAM" id="SSF47794">
    <property type="entry name" value="Rad51 N-terminal domain-like"/>
    <property type="match status" value="1"/>
</dbReference>